<keyword evidence="4 7" id="KW-0963">Cytoplasm</keyword>
<dbReference type="CDD" id="cd05794">
    <property type="entry name" value="S1_EF-P_repeat_2"/>
    <property type="match status" value="1"/>
</dbReference>
<evidence type="ECO:0000256" key="2">
    <source>
        <dbReference type="ARBA" id="ARBA00004815"/>
    </source>
</evidence>
<dbReference type="SMART" id="SM00841">
    <property type="entry name" value="Elong-fact-P_C"/>
    <property type="match status" value="1"/>
</dbReference>
<dbReference type="InterPro" id="IPR012340">
    <property type="entry name" value="NA-bd_OB-fold"/>
</dbReference>
<comment type="pathway">
    <text evidence="2 7">Protein biosynthesis; polypeptide chain elongation.</text>
</comment>
<dbReference type="EMBL" id="FUYA01000004">
    <property type="protein sequence ID" value="SKA71252.1"/>
    <property type="molecule type" value="Genomic_DNA"/>
</dbReference>
<evidence type="ECO:0000256" key="5">
    <source>
        <dbReference type="ARBA" id="ARBA00022768"/>
    </source>
</evidence>
<dbReference type="PANTHER" id="PTHR30053">
    <property type="entry name" value="ELONGATION FACTOR P"/>
    <property type="match status" value="1"/>
</dbReference>
<dbReference type="AlphaFoldDB" id="A0A1T4W1X4"/>
<dbReference type="NCBIfam" id="TIGR00038">
    <property type="entry name" value="efp"/>
    <property type="match status" value="1"/>
</dbReference>
<dbReference type="SMART" id="SM01185">
    <property type="entry name" value="EFP"/>
    <property type="match status" value="1"/>
</dbReference>
<accession>A0A1T4W1X4</accession>
<dbReference type="PIRSF" id="PIRSF005901">
    <property type="entry name" value="EF-P"/>
    <property type="match status" value="1"/>
</dbReference>
<dbReference type="HAMAP" id="MF_00141">
    <property type="entry name" value="EF_P"/>
    <property type="match status" value="1"/>
</dbReference>
<keyword evidence="5 7" id="KW-0251">Elongation factor</keyword>
<dbReference type="Gene3D" id="2.40.50.140">
    <property type="entry name" value="Nucleic acid-binding proteins"/>
    <property type="match status" value="2"/>
</dbReference>
<organism evidence="12 13">
    <name type="scientific">Desulfobaculum bizertense DSM 18034</name>
    <dbReference type="NCBI Taxonomy" id="1121442"/>
    <lineage>
        <taxon>Bacteria</taxon>
        <taxon>Pseudomonadati</taxon>
        <taxon>Thermodesulfobacteriota</taxon>
        <taxon>Desulfovibrionia</taxon>
        <taxon>Desulfovibrionales</taxon>
        <taxon>Desulfovibrionaceae</taxon>
        <taxon>Desulfobaculum</taxon>
    </lineage>
</organism>
<evidence type="ECO:0000313" key="12">
    <source>
        <dbReference type="EMBL" id="SKA71252.1"/>
    </source>
</evidence>
<evidence type="ECO:0000259" key="10">
    <source>
        <dbReference type="SMART" id="SM00841"/>
    </source>
</evidence>
<feature type="domain" description="Elongation factor P C-terminal" evidence="10">
    <location>
        <begin position="130"/>
        <end position="185"/>
    </location>
</feature>
<dbReference type="Gene3D" id="2.30.30.30">
    <property type="match status" value="1"/>
</dbReference>
<comment type="subcellular location">
    <subcellularLocation>
        <location evidence="1 7">Cytoplasm</location>
    </subcellularLocation>
</comment>
<dbReference type="STRING" id="1121442.SAMN02745702_01441"/>
<proteinExistence type="inferred from homology"/>
<dbReference type="InterPro" id="IPR020599">
    <property type="entry name" value="Transl_elong_fac_P/YeiP"/>
</dbReference>
<dbReference type="OrthoDB" id="9801844at2"/>
<dbReference type="FunFam" id="2.30.30.30:FF:000003">
    <property type="entry name" value="Elongation factor P"/>
    <property type="match status" value="1"/>
</dbReference>
<dbReference type="GO" id="GO:0043043">
    <property type="term" value="P:peptide biosynthetic process"/>
    <property type="evidence" value="ECO:0007669"/>
    <property type="project" value="InterPro"/>
</dbReference>
<dbReference type="SUPFAM" id="SSF50249">
    <property type="entry name" value="Nucleic acid-binding proteins"/>
    <property type="match status" value="2"/>
</dbReference>
<dbReference type="Pfam" id="PF09285">
    <property type="entry name" value="Elong-fact-P_C"/>
    <property type="match status" value="1"/>
</dbReference>
<dbReference type="NCBIfam" id="NF001810">
    <property type="entry name" value="PRK00529.1"/>
    <property type="match status" value="1"/>
</dbReference>
<evidence type="ECO:0000256" key="7">
    <source>
        <dbReference type="HAMAP-Rule" id="MF_00141"/>
    </source>
</evidence>
<evidence type="ECO:0000256" key="8">
    <source>
        <dbReference type="NCBIfam" id="TIGR00038"/>
    </source>
</evidence>
<evidence type="ECO:0000256" key="6">
    <source>
        <dbReference type="ARBA" id="ARBA00022917"/>
    </source>
</evidence>
<dbReference type="UniPathway" id="UPA00345"/>
<evidence type="ECO:0000256" key="9">
    <source>
        <dbReference type="RuleBase" id="RU004389"/>
    </source>
</evidence>
<dbReference type="FunFam" id="2.40.50.140:FF:000004">
    <property type="entry name" value="Elongation factor P"/>
    <property type="match status" value="1"/>
</dbReference>
<evidence type="ECO:0000256" key="3">
    <source>
        <dbReference type="ARBA" id="ARBA00009479"/>
    </source>
</evidence>
<comment type="function">
    <text evidence="7">Involved in peptide bond synthesis. Stimulates efficient translation and peptide-bond synthesis on native or reconstituted 70S ribosomes in vitro. Probably functions indirectly by altering the affinity of the ribosome for aminoacyl-tRNA, thus increasing their reactivity as acceptors for peptidyl transferase.</text>
</comment>
<feature type="domain" description="Translation elongation factor P/YeiP central" evidence="11">
    <location>
        <begin position="67"/>
        <end position="122"/>
    </location>
</feature>
<dbReference type="SUPFAM" id="SSF50104">
    <property type="entry name" value="Translation proteins SH3-like domain"/>
    <property type="match status" value="1"/>
</dbReference>
<dbReference type="Pfam" id="PF01132">
    <property type="entry name" value="EFP"/>
    <property type="match status" value="1"/>
</dbReference>
<evidence type="ECO:0000313" key="13">
    <source>
        <dbReference type="Proteomes" id="UP000189733"/>
    </source>
</evidence>
<reference evidence="12 13" key="1">
    <citation type="submission" date="2017-02" db="EMBL/GenBank/DDBJ databases">
        <authorList>
            <person name="Peterson S.W."/>
        </authorList>
    </citation>
    <scope>NUCLEOTIDE SEQUENCE [LARGE SCALE GENOMIC DNA]</scope>
    <source>
        <strain evidence="12 13">DSM 18034</strain>
    </source>
</reference>
<dbReference type="GO" id="GO:0005829">
    <property type="term" value="C:cytosol"/>
    <property type="evidence" value="ECO:0007669"/>
    <property type="project" value="UniProtKB-ARBA"/>
</dbReference>
<dbReference type="Pfam" id="PF08207">
    <property type="entry name" value="EFP_N"/>
    <property type="match status" value="1"/>
</dbReference>
<dbReference type="InterPro" id="IPR008991">
    <property type="entry name" value="Translation_prot_SH3-like_sf"/>
</dbReference>
<dbReference type="InterPro" id="IPR013852">
    <property type="entry name" value="Transl_elong_P/YeiP_CS"/>
</dbReference>
<dbReference type="InterPro" id="IPR013185">
    <property type="entry name" value="Transl_elong_KOW-like"/>
</dbReference>
<dbReference type="InterPro" id="IPR011768">
    <property type="entry name" value="Transl_elongation_fac_P"/>
</dbReference>
<protein>
    <recommendedName>
        <fullName evidence="7 8">Elongation factor P</fullName>
        <shortName evidence="7">EF-P</shortName>
    </recommendedName>
</protein>
<name>A0A1T4W1X4_9BACT</name>
<sequence length="186" mass="20599">MISTADFKNGMKIELDGTPFEILEHQHHKPGKGAAVMRTRLRNLLTGRVIDKTFRSGEKVEKPDLETRGMQFLYHQGETTLVFMDMSSYEQMEVEIDQFGPNAKFLVDGQEVKIMVYKGRAIDLDMPASVVMEIAETEPGVRGDTVSGATKPATLSSGVVVNVPLFVNTGDMIKVDTRTGAYIGRE</sequence>
<keyword evidence="6 7" id="KW-0648">Protein biosynthesis</keyword>
<dbReference type="PANTHER" id="PTHR30053:SF14">
    <property type="entry name" value="TRANSLATION ELONGATION FACTOR KOW-LIKE DOMAIN-CONTAINING PROTEIN"/>
    <property type="match status" value="1"/>
</dbReference>
<dbReference type="FunFam" id="2.40.50.140:FF:000009">
    <property type="entry name" value="Elongation factor P"/>
    <property type="match status" value="1"/>
</dbReference>
<comment type="similarity">
    <text evidence="3 7 9">Belongs to the elongation factor P family.</text>
</comment>
<dbReference type="InterPro" id="IPR014722">
    <property type="entry name" value="Rib_uL2_dom2"/>
</dbReference>
<dbReference type="InterPro" id="IPR001059">
    <property type="entry name" value="Transl_elong_P/YeiP_cen"/>
</dbReference>
<dbReference type="GO" id="GO:0003746">
    <property type="term" value="F:translation elongation factor activity"/>
    <property type="evidence" value="ECO:0007669"/>
    <property type="project" value="UniProtKB-UniRule"/>
</dbReference>
<dbReference type="PROSITE" id="PS01275">
    <property type="entry name" value="EFP"/>
    <property type="match status" value="1"/>
</dbReference>
<gene>
    <name evidence="7" type="primary">efp</name>
    <name evidence="12" type="ORF">SAMN02745702_01441</name>
</gene>
<dbReference type="InterPro" id="IPR015365">
    <property type="entry name" value="Elong-fact-P_C"/>
</dbReference>
<dbReference type="CDD" id="cd04470">
    <property type="entry name" value="S1_EF-P_repeat_1"/>
    <property type="match status" value="1"/>
</dbReference>
<evidence type="ECO:0000256" key="1">
    <source>
        <dbReference type="ARBA" id="ARBA00004496"/>
    </source>
</evidence>
<keyword evidence="13" id="KW-1185">Reference proteome</keyword>
<dbReference type="Proteomes" id="UP000189733">
    <property type="component" value="Unassembled WGS sequence"/>
</dbReference>
<evidence type="ECO:0000256" key="4">
    <source>
        <dbReference type="ARBA" id="ARBA00022490"/>
    </source>
</evidence>
<evidence type="ECO:0000259" key="11">
    <source>
        <dbReference type="SMART" id="SM01185"/>
    </source>
</evidence>
<dbReference type="RefSeq" id="WP_078684735.1">
    <property type="nucleotide sequence ID" value="NZ_FUYA01000004.1"/>
</dbReference>